<dbReference type="OrthoDB" id="6596490at2759"/>
<dbReference type="GeneID" id="103309140"/>
<dbReference type="InterPro" id="IPR050863">
    <property type="entry name" value="CenT-Element_Derived"/>
</dbReference>
<comment type="subcellular location">
    <subcellularLocation>
        <location evidence="1">Nucleus</location>
    </subcellularLocation>
</comment>
<dbReference type="Gene3D" id="1.10.10.60">
    <property type="entry name" value="Homeodomain-like"/>
    <property type="match status" value="1"/>
</dbReference>
<dbReference type="Pfam" id="PF03221">
    <property type="entry name" value="HTH_Tnp_Tc5"/>
    <property type="match status" value="1"/>
</dbReference>
<evidence type="ECO:0000313" key="6">
    <source>
        <dbReference type="Proteomes" id="UP000007819"/>
    </source>
</evidence>
<name>A0A8R2B532_ACYPI</name>
<evidence type="ECO:0000256" key="2">
    <source>
        <dbReference type="ARBA" id="ARBA00023125"/>
    </source>
</evidence>
<dbReference type="AlphaFoldDB" id="A0A8R2B532"/>
<evidence type="ECO:0000256" key="1">
    <source>
        <dbReference type="ARBA" id="ARBA00004123"/>
    </source>
</evidence>
<evidence type="ECO:0000259" key="4">
    <source>
        <dbReference type="PROSITE" id="PS51253"/>
    </source>
</evidence>
<dbReference type="EnsemblMetazoa" id="XM_008183843.1">
    <property type="protein sequence ID" value="XP_008182065.1"/>
    <property type="gene ID" value="LOC103309140"/>
</dbReference>
<dbReference type="InterPro" id="IPR009057">
    <property type="entry name" value="Homeodomain-like_sf"/>
</dbReference>
<evidence type="ECO:0000256" key="3">
    <source>
        <dbReference type="SAM" id="Coils"/>
    </source>
</evidence>
<dbReference type="GO" id="GO:0005634">
    <property type="term" value="C:nucleus"/>
    <property type="evidence" value="ECO:0007669"/>
    <property type="project" value="UniProtKB-SubCell"/>
</dbReference>
<protein>
    <recommendedName>
        <fullName evidence="4">HTH CENPB-type domain-containing protein</fullName>
    </recommendedName>
</protein>
<dbReference type="PANTHER" id="PTHR19303">
    <property type="entry name" value="TRANSPOSON"/>
    <property type="match status" value="1"/>
</dbReference>
<keyword evidence="2" id="KW-0238">DNA-binding</keyword>
<dbReference type="PANTHER" id="PTHR19303:SF73">
    <property type="entry name" value="PROTEIN PDC2"/>
    <property type="match status" value="1"/>
</dbReference>
<accession>A0A8R2B532</accession>
<dbReference type="GO" id="GO:0003677">
    <property type="term" value="F:DNA binding"/>
    <property type="evidence" value="ECO:0007669"/>
    <property type="project" value="UniProtKB-KW"/>
</dbReference>
<dbReference type="SUPFAM" id="SSF46689">
    <property type="entry name" value="Homeodomain-like"/>
    <property type="match status" value="1"/>
</dbReference>
<proteinExistence type="predicted"/>
<keyword evidence="6" id="KW-1185">Reference proteome</keyword>
<dbReference type="InterPro" id="IPR006600">
    <property type="entry name" value="HTH_CenpB_DNA-bd_dom"/>
</dbReference>
<dbReference type="SMART" id="SM00674">
    <property type="entry name" value="CENPB"/>
    <property type="match status" value="1"/>
</dbReference>
<feature type="domain" description="HTH CENPB-type" evidence="4">
    <location>
        <begin position="66"/>
        <end position="137"/>
    </location>
</feature>
<reference evidence="5" key="2">
    <citation type="submission" date="2022-06" db="UniProtKB">
        <authorList>
            <consortium name="EnsemblMetazoa"/>
        </authorList>
    </citation>
    <scope>IDENTIFICATION</scope>
</reference>
<dbReference type="Pfam" id="PF03184">
    <property type="entry name" value="DDE_1"/>
    <property type="match status" value="1"/>
</dbReference>
<sequence>MSRKDLTLIEKISILDKIKAQPHTSLRELEKLIGTSKSVLNRLKNNEIAIREQYEKLNDNKSAPVNRKRKREGKDPEVDKAMNEWFSAVTERGVRISGPMLEQKAEFFAQKIGHSDFKATEGWISRWKDRHNIKFKRFHGEKSSADTNGANEWSLAKLPEILKKFSPQDIYNADETGLFYRATPDGSLCYKRETLEGSKKAMDRITVLCCCNMAGTDKKKLLIIGKSAKPRCFKNIKITNLPVSYLANKNAWMTAEIFTLWLKDWDKELGKQSRKILLIVDNAGPHPKLIDLKNITLEFLPPNTTSLVQPLDMGIIKNLKTHYRGLLVTYILKAIEDNLVTPSTCAIDISSKINILQAIQFVADSWRKVSSVTIQHCFAHCGFRPLIDLPIPPIVSIENDVAQCVGNGELFIKIDDGVQCFNENENYDHILDEIAERSLQNEESDDDGYDVQPVKITTREAEKCIDQLRLYFMQNENGNAPTTSLDVCADFIKKQSFDKLNQRTMDDFLQPNKI</sequence>
<dbReference type="InterPro" id="IPR036397">
    <property type="entry name" value="RNaseH_sf"/>
</dbReference>
<dbReference type="Gene3D" id="3.30.420.10">
    <property type="entry name" value="Ribonuclease H-like superfamily/Ribonuclease H"/>
    <property type="match status" value="1"/>
</dbReference>
<reference evidence="6" key="1">
    <citation type="submission" date="2010-06" db="EMBL/GenBank/DDBJ databases">
        <authorList>
            <person name="Jiang H."/>
            <person name="Abraham K."/>
            <person name="Ali S."/>
            <person name="Alsbrooks S.L."/>
            <person name="Anim B.N."/>
            <person name="Anosike U.S."/>
            <person name="Attaway T."/>
            <person name="Bandaranaike D.P."/>
            <person name="Battles P.K."/>
            <person name="Bell S.N."/>
            <person name="Bell A.V."/>
            <person name="Beltran B."/>
            <person name="Bickham C."/>
            <person name="Bustamante Y."/>
            <person name="Caleb T."/>
            <person name="Canada A."/>
            <person name="Cardenas V."/>
            <person name="Carter K."/>
            <person name="Chacko J."/>
            <person name="Chandrabose M.N."/>
            <person name="Chavez D."/>
            <person name="Chavez A."/>
            <person name="Chen L."/>
            <person name="Chu H.-S."/>
            <person name="Claassen K.J."/>
            <person name="Cockrell R."/>
            <person name="Collins M."/>
            <person name="Cooper J.A."/>
            <person name="Cree A."/>
            <person name="Curry S.M."/>
            <person name="Da Y."/>
            <person name="Dao M.D."/>
            <person name="Das B."/>
            <person name="Davila M.-L."/>
            <person name="Davy-Carroll L."/>
            <person name="Denson S."/>
            <person name="Dinh H."/>
            <person name="Ebong V.E."/>
            <person name="Edwards J.R."/>
            <person name="Egan A."/>
            <person name="El-Daye J."/>
            <person name="Escobedo L."/>
            <person name="Fernandez S."/>
            <person name="Fernando P.R."/>
            <person name="Flagg N."/>
            <person name="Forbes L.D."/>
            <person name="Fowler R.G."/>
            <person name="Fu Q."/>
            <person name="Gabisi R.A."/>
            <person name="Ganer J."/>
            <person name="Garbino Pronczuk A."/>
            <person name="Garcia R.M."/>
            <person name="Garner T."/>
            <person name="Garrett T.E."/>
            <person name="Gonzalez D.A."/>
            <person name="Hamid H."/>
            <person name="Hawkins E.S."/>
            <person name="Hirani K."/>
            <person name="Hogues M.E."/>
            <person name="Hollins B."/>
            <person name="Hsiao C.-H."/>
            <person name="Jabil R."/>
            <person name="James M.L."/>
            <person name="Jhangiani S.N."/>
            <person name="Johnson B."/>
            <person name="Johnson Q."/>
            <person name="Joshi V."/>
            <person name="Kalu J.B."/>
            <person name="Kam C."/>
            <person name="Kashfia A."/>
            <person name="Keebler J."/>
            <person name="Kisamo H."/>
            <person name="Kovar C.L."/>
            <person name="Lago L.A."/>
            <person name="Lai C.-Y."/>
            <person name="Laidlaw J."/>
            <person name="Lara F."/>
            <person name="Le T.-K."/>
            <person name="Lee S.L."/>
            <person name="Legall F.H."/>
            <person name="Lemon S.J."/>
            <person name="Lewis L.R."/>
            <person name="Li B."/>
            <person name="Liu Y."/>
            <person name="Liu Y.-S."/>
            <person name="Lopez J."/>
            <person name="Lozado R.J."/>
            <person name="Lu J."/>
            <person name="Madu R.C."/>
            <person name="Maheshwari M."/>
            <person name="Maheshwari R."/>
            <person name="Malloy K."/>
            <person name="Martinez E."/>
            <person name="Mathew T."/>
            <person name="Mercado I.C."/>
            <person name="Mercado C."/>
            <person name="Meyer B."/>
            <person name="Montgomery K."/>
            <person name="Morgan M.B."/>
            <person name="Munidasa M."/>
            <person name="Nazareth L.V."/>
            <person name="Nelson J."/>
            <person name="Ng B.M."/>
            <person name="Nguyen N.B."/>
            <person name="Nguyen P.Q."/>
            <person name="Nguyen T."/>
            <person name="Obregon M."/>
            <person name="Okwuonu G.O."/>
            <person name="Onwere C.G."/>
            <person name="Orozco G."/>
            <person name="Parra A."/>
            <person name="Patel S."/>
            <person name="Patil S."/>
            <person name="Perez A."/>
            <person name="Perez Y."/>
            <person name="Pham C."/>
            <person name="Primus E.L."/>
            <person name="Pu L.-L."/>
            <person name="Puazo M."/>
            <person name="Qin X."/>
            <person name="Quiroz J.B."/>
            <person name="Reese J."/>
            <person name="Richards S."/>
            <person name="Rives C.M."/>
            <person name="Robberts R."/>
            <person name="Ruiz S.J."/>
            <person name="Ruiz M.J."/>
            <person name="Santibanez J."/>
            <person name="Schneider B.W."/>
            <person name="Sisson I."/>
            <person name="Smith M."/>
            <person name="Sodergren E."/>
            <person name="Song X.-Z."/>
            <person name="Song B.B."/>
            <person name="Summersgill H."/>
            <person name="Thelus R."/>
            <person name="Thornton R.D."/>
            <person name="Trejos Z.Y."/>
            <person name="Usmani K."/>
            <person name="Vattathil S."/>
            <person name="Villasana D."/>
            <person name="Walker D.L."/>
            <person name="Wang S."/>
            <person name="Wang K."/>
            <person name="White C.S."/>
            <person name="Williams A.C."/>
            <person name="Williamson J."/>
            <person name="Wilson K."/>
            <person name="Woghiren I.O."/>
            <person name="Woodworth J.R."/>
            <person name="Worley K.C."/>
            <person name="Wright R.A."/>
            <person name="Wu W."/>
            <person name="Young L."/>
            <person name="Zhang L."/>
            <person name="Zhang J."/>
            <person name="Zhu Y."/>
            <person name="Muzny D.M."/>
            <person name="Weinstock G."/>
            <person name="Gibbs R.A."/>
        </authorList>
    </citation>
    <scope>NUCLEOTIDE SEQUENCE [LARGE SCALE GENOMIC DNA]</scope>
    <source>
        <strain evidence="6">LSR1</strain>
    </source>
</reference>
<keyword evidence="3" id="KW-0175">Coiled coil</keyword>
<dbReference type="PROSITE" id="PS51253">
    <property type="entry name" value="HTH_CENPB"/>
    <property type="match status" value="1"/>
</dbReference>
<dbReference type="KEGG" id="api:103309140"/>
<evidence type="ECO:0000313" key="5">
    <source>
        <dbReference type="EnsemblMetazoa" id="XP_008182065.1"/>
    </source>
</evidence>
<dbReference type="Proteomes" id="UP000007819">
    <property type="component" value="Unassembled WGS sequence"/>
</dbReference>
<feature type="coiled-coil region" evidence="3">
    <location>
        <begin position="26"/>
        <end position="60"/>
    </location>
</feature>
<organism evidence="5 6">
    <name type="scientific">Acyrthosiphon pisum</name>
    <name type="common">Pea aphid</name>
    <dbReference type="NCBI Taxonomy" id="7029"/>
    <lineage>
        <taxon>Eukaryota</taxon>
        <taxon>Metazoa</taxon>
        <taxon>Ecdysozoa</taxon>
        <taxon>Arthropoda</taxon>
        <taxon>Hexapoda</taxon>
        <taxon>Insecta</taxon>
        <taxon>Pterygota</taxon>
        <taxon>Neoptera</taxon>
        <taxon>Paraneoptera</taxon>
        <taxon>Hemiptera</taxon>
        <taxon>Sternorrhyncha</taxon>
        <taxon>Aphidomorpha</taxon>
        <taxon>Aphidoidea</taxon>
        <taxon>Aphididae</taxon>
        <taxon>Macrosiphini</taxon>
        <taxon>Acyrthosiphon</taxon>
    </lineage>
</organism>
<dbReference type="RefSeq" id="XP_008182065.1">
    <property type="nucleotide sequence ID" value="XM_008183843.1"/>
</dbReference>
<dbReference type="InterPro" id="IPR004875">
    <property type="entry name" value="DDE_SF_endonuclease_dom"/>
</dbReference>